<dbReference type="SMART" id="SM01230">
    <property type="entry name" value="Gln-synt_C"/>
    <property type="match status" value="1"/>
</dbReference>
<comment type="similarity">
    <text evidence="2 3">Belongs to the glutamine synthetase family.</text>
</comment>
<dbReference type="PANTHER" id="PTHR43785:SF2">
    <property type="entry name" value="TYPE-1 GLUTAMINE SYNTHETASE 1"/>
    <property type="match status" value="1"/>
</dbReference>
<reference evidence="5 6" key="1">
    <citation type="submission" date="2024-01" db="EMBL/GenBank/DDBJ databases">
        <title>Complete genome of Cladobotryum mycophilum ATHUM6906.</title>
        <authorList>
            <person name="Christinaki A.C."/>
            <person name="Myridakis A.I."/>
            <person name="Kouvelis V.N."/>
        </authorList>
    </citation>
    <scope>NUCLEOTIDE SEQUENCE [LARGE SCALE GENOMIC DNA]</scope>
    <source>
        <strain evidence="5 6">ATHUM6906</strain>
    </source>
</reference>
<comment type="caution">
    <text evidence="5">The sequence shown here is derived from an EMBL/GenBank/DDBJ whole genome shotgun (WGS) entry which is preliminary data.</text>
</comment>
<evidence type="ECO:0000256" key="3">
    <source>
        <dbReference type="RuleBase" id="RU000384"/>
    </source>
</evidence>
<evidence type="ECO:0000259" key="4">
    <source>
        <dbReference type="PROSITE" id="PS51987"/>
    </source>
</evidence>
<evidence type="ECO:0000313" key="6">
    <source>
        <dbReference type="Proteomes" id="UP001338125"/>
    </source>
</evidence>
<protein>
    <submittedName>
        <fullName evidence="5">Protein fluG</fullName>
    </submittedName>
</protein>
<dbReference type="InterPro" id="IPR008146">
    <property type="entry name" value="Gln_synth_cat_dom"/>
</dbReference>
<sequence length="434" mass="48165">MAEAINWQTVRAKYDPEFVWLCHMPYNGAYARRMFPADEFSAMLEQNERATLAGAAVCTTRNFHVVQGGTPCGVLYLEPDWSSAYANPSATTRRIEVMASWVNELGVPVAECARSTLARLAREIHDEHGLTLLFGFEVEVVFRPGNDGASEEEMLSMVEEIVRALRKAGVPVKQFHAEVARHQWEFILGPGPPMEAVDLLVRARRVIGFVARAHGSQVTLHPRPVATEVGTGAHVHISATPITSTTTTSSPDAAAAAAAATPDSFFAGILQHIRALAAFTMPLDVSYDRVRPGIWSSGVYVCWGWQNREVPLRRISSNRFEIKTLCGTANPYVAMAALLAAGLDGMQRRLSFTTEDCQQDPSRLSDAEREALGIRDRLPVSIEESLKALEWDFTLCSIIGERLVTPYAAVTREWNDHLRTMDEHERHEFLLANY</sequence>
<dbReference type="InterPro" id="IPR014746">
    <property type="entry name" value="Gln_synth/guanido_kin_cat_dom"/>
</dbReference>
<dbReference type="EMBL" id="JAVFKD010000012">
    <property type="protein sequence ID" value="KAK5992937.1"/>
    <property type="molecule type" value="Genomic_DNA"/>
</dbReference>
<keyword evidence="1" id="KW-0436">Ligase</keyword>
<evidence type="ECO:0000256" key="1">
    <source>
        <dbReference type="ARBA" id="ARBA00022598"/>
    </source>
</evidence>
<dbReference type="Pfam" id="PF00120">
    <property type="entry name" value="Gln-synt_C"/>
    <property type="match status" value="1"/>
</dbReference>
<proteinExistence type="inferred from homology"/>
<evidence type="ECO:0000313" key="5">
    <source>
        <dbReference type="EMBL" id="KAK5992937.1"/>
    </source>
</evidence>
<keyword evidence="6" id="KW-1185">Reference proteome</keyword>
<dbReference type="PROSITE" id="PS51987">
    <property type="entry name" value="GS_CATALYTIC"/>
    <property type="match status" value="1"/>
</dbReference>
<feature type="domain" description="GS catalytic" evidence="4">
    <location>
        <begin position="113"/>
        <end position="434"/>
    </location>
</feature>
<dbReference type="Gene3D" id="3.30.590.10">
    <property type="entry name" value="Glutamine synthetase/guanido kinase, catalytic domain"/>
    <property type="match status" value="1"/>
</dbReference>
<dbReference type="Proteomes" id="UP001338125">
    <property type="component" value="Unassembled WGS sequence"/>
</dbReference>
<dbReference type="SUPFAM" id="SSF55931">
    <property type="entry name" value="Glutamine synthetase/guanido kinase"/>
    <property type="match status" value="1"/>
</dbReference>
<accession>A0ABR0SLC2</accession>
<name>A0ABR0SLC2_9HYPO</name>
<evidence type="ECO:0000256" key="2">
    <source>
        <dbReference type="PROSITE-ProRule" id="PRU01331"/>
    </source>
</evidence>
<organism evidence="5 6">
    <name type="scientific">Cladobotryum mycophilum</name>
    <dbReference type="NCBI Taxonomy" id="491253"/>
    <lineage>
        <taxon>Eukaryota</taxon>
        <taxon>Fungi</taxon>
        <taxon>Dikarya</taxon>
        <taxon>Ascomycota</taxon>
        <taxon>Pezizomycotina</taxon>
        <taxon>Sordariomycetes</taxon>
        <taxon>Hypocreomycetidae</taxon>
        <taxon>Hypocreales</taxon>
        <taxon>Hypocreaceae</taxon>
        <taxon>Cladobotryum</taxon>
    </lineage>
</organism>
<dbReference type="PANTHER" id="PTHR43785">
    <property type="entry name" value="GAMMA-GLUTAMYLPUTRESCINE SYNTHETASE"/>
    <property type="match status" value="1"/>
</dbReference>
<gene>
    <name evidence="5" type="ORF">PT974_06362</name>
</gene>